<evidence type="ECO:0000256" key="1">
    <source>
        <dbReference type="SAM" id="MobiDB-lite"/>
    </source>
</evidence>
<dbReference type="Proteomes" id="UP001232148">
    <property type="component" value="Unassembled WGS sequence"/>
</dbReference>
<evidence type="ECO:0000313" key="3">
    <source>
        <dbReference type="EMBL" id="KAK2034731.1"/>
    </source>
</evidence>
<evidence type="ECO:0000256" key="2">
    <source>
        <dbReference type="SAM" id="SignalP"/>
    </source>
</evidence>
<feature type="signal peptide" evidence="2">
    <location>
        <begin position="1"/>
        <end position="21"/>
    </location>
</feature>
<evidence type="ECO:0000313" key="4">
    <source>
        <dbReference type="Proteomes" id="UP001232148"/>
    </source>
</evidence>
<organism evidence="3 4">
    <name type="scientific">Colletotrichum zoysiae</name>
    <dbReference type="NCBI Taxonomy" id="1216348"/>
    <lineage>
        <taxon>Eukaryota</taxon>
        <taxon>Fungi</taxon>
        <taxon>Dikarya</taxon>
        <taxon>Ascomycota</taxon>
        <taxon>Pezizomycotina</taxon>
        <taxon>Sordariomycetes</taxon>
        <taxon>Hypocreomycetidae</taxon>
        <taxon>Glomerellales</taxon>
        <taxon>Glomerellaceae</taxon>
        <taxon>Colletotrichum</taxon>
        <taxon>Colletotrichum graminicola species complex</taxon>
    </lineage>
</organism>
<accession>A0AAD9HUX0</accession>
<name>A0AAD9HUX0_9PEZI</name>
<reference evidence="3" key="1">
    <citation type="submission" date="2021-06" db="EMBL/GenBank/DDBJ databases">
        <title>Comparative genomics, transcriptomics and evolutionary studies reveal genomic signatures of adaptation to plant cell wall in hemibiotrophic fungi.</title>
        <authorList>
            <consortium name="DOE Joint Genome Institute"/>
            <person name="Baroncelli R."/>
            <person name="Diaz J.F."/>
            <person name="Benocci T."/>
            <person name="Peng M."/>
            <person name="Battaglia E."/>
            <person name="Haridas S."/>
            <person name="Andreopoulos W."/>
            <person name="Labutti K."/>
            <person name="Pangilinan J."/>
            <person name="Floch G.L."/>
            <person name="Makela M.R."/>
            <person name="Henrissat B."/>
            <person name="Grigoriev I.V."/>
            <person name="Crouch J.A."/>
            <person name="De Vries R.P."/>
            <person name="Sukno S.A."/>
            <person name="Thon M.R."/>
        </authorList>
    </citation>
    <scope>NUCLEOTIDE SEQUENCE</scope>
    <source>
        <strain evidence="3">MAFF235873</strain>
    </source>
</reference>
<comment type="caution">
    <text evidence="3">The sequence shown here is derived from an EMBL/GenBank/DDBJ whole genome shotgun (WGS) entry which is preliminary data.</text>
</comment>
<proteinExistence type="predicted"/>
<protein>
    <submittedName>
        <fullName evidence="3">Uncharacterized protein</fullName>
    </submittedName>
</protein>
<feature type="region of interest" description="Disordered" evidence="1">
    <location>
        <begin position="293"/>
        <end position="327"/>
    </location>
</feature>
<keyword evidence="2" id="KW-0732">Signal</keyword>
<keyword evidence="4" id="KW-1185">Reference proteome</keyword>
<feature type="chain" id="PRO_5042092128" evidence="2">
    <location>
        <begin position="22"/>
        <end position="327"/>
    </location>
</feature>
<gene>
    <name evidence="3" type="ORF">LX32DRAFT_578356</name>
</gene>
<dbReference type="AlphaFoldDB" id="A0AAD9HUX0"/>
<dbReference type="EMBL" id="MU842812">
    <property type="protein sequence ID" value="KAK2034731.1"/>
    <property type="molecule type" value="Genomic_DNA"/>
</dbReference>
<sequence>MRFFGLFAALLFGIRIFVLNSSPGGVPDDYAATNPWRDLPASPAVHETIREVLFVGDTLRDGMLPTSMPGDNYDMYSAMLSSLETRTDLTWLVVQETSIDKTIMAIANRGGYHSPIPEEPHDLHRRAESLHHHWSTLAAAKDKPDRWDARFDTTSIPPLVSRHTPGSGAKVDSSDLGLTAEQKLVADAKYKAYRKRRDRAVSYLKSHPPKPMAWVPVQTEPEKSRSVWETLFDDGIVQAGRKVMGGKLAGNPMFKPVYRDLITERVPYDWVNPDEPIAEYSEKEHITEMEAFREESRARHERTGLQAKFQEELRAEERLKRGEKQEL</sequence>